<evidence type="ECO:0000256" key="2">
    <source>
        <dbReference type="ARBA" id="ARBA00023125"/>
    </source>
</evidence>
<dbReference type="EMBL" id="QRZM01000002">
    <property type="protein sequence ID" value="RGV77518.1"/>
    <property type="molecule type" value="Genomic_DNA"/>
</dbReference>
<dbReference type="CDD" id="cd00038">
    <property type="entry name" value="CAP_ED"/>
    <property type="match status" value="1"/>
</dbReference>
<evidence type="ECO:0000313" key="8">
    <source>
        <dbReference type="Proteomes" id="UP000283975"/>
    </source>
</evidence>
<dbReference type="Proteomes" id="UP000283975">
    <property type="component" value="Unassembled WGS sequence"/>
</dbReference>
<dbReference type="Pfam" id="PF00027">
    <property type="entry name" value="cNMP_binding"/>
    <property type="match status" value="1"/>
</dbReference>
<dbReference type="GO" id="GO:0006355">
    <property type="term" value="P:regulation of DNA-templated transcription"/>
    <property type="evidence" value="ECO:0007669"/>
    <property type="project" value="InterPro"/>
</dbReference>
<keyword evidence="2" id="KW-0238">DNA-binding</keyword>
<dbReference type="InterPro" id="IPR036390">
    <property type="entry name" value="WH_DNA-bd_sf"/>
</dbReference>
<sequence length="223" mass="26330">MYEHFSIPGESCRIPFADLCRRNSEFRTYFIRKTYDASQCIHPQGTKITSFGIVETGILKAVDHTRKDAEMCHAYFEARDIFPEFLYFSGEKEYSYTLAAEKRSTVLWVPVQVMEEMLEKDRQLLYALLLYVSQRGLKNQLYLNCLNYQTIRERIAYWIVGMHNIAPAETIRMPGSQLMLANMLHVSRSSLNQELKLMEKEGYFRIRGHEMQDWDKKKLEELV</sequence>
<dbReference type="InterPro" id="IPR018490">
    <property type="entry name" value="cNMP-bd_dom_sf"/>
</dbReference>
<dbReference type="InterPro" id="IPR000595">
    <property type="entry name" value="cNMP-bd_dom"/>
</dbReference>
<protein>
    <submittedName>
        <fullName evidence="7">Crp/Fnr family transcriptional regulator</fullName>
    </submittedName>
</protein>
<reference evidence="8 9" key="1">
    <citation type="submission" date="2018-08" db="EMBL/GenBank/DDBJ databases">
        <title>A genome reference for cultivated species of the human gut microbiota.</title>
        <authorList>
            <person name="Zou Y."/>
            <person name="Xue W."/>
            <person name="Luo G."/>
        </authorList>
    </citation>
    <scope>NUCLEOTIDE SEQUENCE [LARGE SCALE GENOMIC DNA]</scope>
    <source>
        <strain evidence="6 9">AF14-18</strain>
        <strain evidence="7 8">AM35-14</strain>
    </source>
</reference>
<evidence type="ECO:0000259" key="4">
    <source>
        <dbReference type="Pfam" id="PF00027"/>
    </source>
</evidence>
<dbReference type="RefSeq" id="WP_002564907.1">
    <property type="nucleotide sequence ID" value="NZ_CABKUK010000001.1"/>
</dbReference>
<dbReference type="SUPFAM" id="SSF51206">
    <property type="entry name" value="cAMP-binding domain-like"/>
    <property type="match status" value="1"/>
</dbReference>
<dbReference type="InterPro" id="IPR036388">
    <property type="entry name" value="WH-like_DNA-bd_sf"/>
</dbReference>
<accession>A0A414ALV5</accession>
<feature type="domain" description="HTH crp-type" evidence="5">
    <location>
        <begin position="153"/>
        <end position="221"/>
    </location>
</feature>
<proteinExistence type="predicted"/>
<dbReference type="KEGG" id="cbol:CGC65_18680"/>
<dbReference type="Gene3D" id="1.10.10.10">
    <property type="entry name" value="Winged helix-like DNA-binding domain superfamily/Winged helix DNA-binding domain"/>
    <property type="match status" value="1"/>
</dbReference>
<dbReference type="InterPro" id="IPR012318">
    <property type="entry name" value="HTH_CRP"/>
</dbReference>
<evidence type="ECO:0000313" key="9">
    <source>
        <dbReference type="Proteomes" id="UP000284543"/>
    </source>
</evidence>
<dbReference type="Gene3D" id="2.60.120.10">
    <property type="entry name" value="Jelly Rolls"/>
    <property type="match status" value="1"/>
</dbReference>
<comment type="caution">
    <text evidence="7">The sequence shown here is derived from an EMBL/GenBank/DDBJ whole genome shotgun (WGS) entry which is preliminary data.</text>
</comment>
<evidence type="ECO:0000313" key="7">
    <source>
        <dbReference type="EMBL" id="RHC50616.1"/>
    </source>
</evidence>
<organism evidence="7 8">
    <name type="scientific">Enterocloster bolteae</name>
    <dbReference type="NCBI Taxonomy" id="208479"/>
    <lineage>
        <taxon>Bacteria</taxon>
        <taxon>Bacillati</taxon>
        <taxon>Bacillota</taxon>
        <taxon>Clostridia</taxon>
        <taxon>Lachnospirales</taxon>
        <taxon>Lachnospiraceae</taxon>
        <taxon>Enterocloster</taxon>
    </lineage>
</organism>
<evidence type="ECO:0000259" key="5">
    <source>
        <dbReference type="Pfam" id="PF13545"/>
    </source>
</evidence>
<dbReference type="Pfam" id="PF13545">
    <property type="entry name" value="HTH_Crp_2"/>
    <property type="match status" value="1"/>
</dbReference>
<dbReference type="InterPro" id="IPR014710">
    <property type="entry name" value="RmlC-like_jellyroll"/>
</dbReference>
<dbReference type="EMBL" id="QSHZ01000036">
    <property type="protein sequence ID" value="RHC50616.1"/>
    <property type="molecule type" value="Genomic_DNA"/>
</dbReference>
<dbReference type="GO" id="GO:0003677">
    <property type="term" value="F:DNA binding"/>
    <property type="evidence" value="ECO:0007669"/>
    <property type="project" value="UniProtKB-KW"/>
</dbReference>
<gene>
    <name evidence="7" type="ORF">DW839_25415</name>
    <name evidence="6" type="ORF">DWW02_07570</name>
</gene>
<dbReference type="Proteomes" id="UP000284543">
    <property type="component" value="Unassembled WGS sequence"/>
</dbReference>
<dbReference type="SUPFAM" id="SSF46785">
    <property type="entry name" value="Winged helix' DNA-binding domain"/>
    <property type="match status" value="1"/>
</dbReference>
<evidence type="ECO:0000256" key="3">
    <source>
        <dbReference type="ARBA" id="ARBA00023163"/>
    </source>
</evidence>
<evidence type="ECO:0000256" key="1">
    <source>
        <dbReference type="ARBA" id="ARBA00023015"/>
    </source>
</evidence>
<feature type="domain" description="Cyclic nucleotide-binding" evidence="4">
    <location>
        <begin position="33"/>
        <end position="121"/>
    </location>
</feature>
<keyword evidence="3" id="KW-0804">Transcription</keyword>
<name>A0A414ALV5_9FIRM</name>
<evidence type="ECO:0000313" key="6">
    <source>
        <dbReference type="EMBL" id="RGV77518.1"/>
    </source>
</evidence>
<dbReference type="AlphaFoldDB" id="A0A414ALV5"/>
<keyword evidence="1" id="KW-0805">Transcription regulation</keyword>